<dbReference type="PANTHER" id="PTHR11712">
    <property type="entry name" value="POLYKETIDE SYNTHASE-RELATED"/>
    <property type="match status" value="1"/>
</dbReference>
<dbReference type="SMART" id="SM00825">
    <property type="entry name" value="PKS_KS"/>
    <property type="match status" value="1"/>
</dbReference>
<evidence type="ECO:0000259" key="5">
    <source>
        <dbReference type="PROSITE" id="PS52004"/>
    </source>
</evidence>
<dbReference type="InterPro" id="IPR000794">
    <property type="entry name" value="Beta-ketoacyl_synthase"/>
</dbReference>
<organism evidence="6 7">
    <name type="scientific">Tsukamurella soli</name>
    <dbReference type="NCBI Taxonomy" id="644556"/>
    <lineage>
        <taxon>Bacteria</taxon>
        <taxon>Bacillati</taxon>
        <taxon>Actinomycetota</taxon>
        <taxon>Actinomycetes</taxon>
        <taxon>Mycobacteriales</taxon>
        <taxon>Tsukamurellaceae</taxon>
        <taxon>Tsukamurella</taxon>
    </lineage>
</organism>
<dbReference type="PANTHER" id="PTHR11712:SF347">
    <property type="entry name" value="BETA KETOACYL-ACYL CARRIER PROTEIN SYNTHASE"/>
    <property type="match status" value="1"/>
</dbReference>
<comment type="similarity">
    <text evidence="2 4">Belongs to the thiolase-like superfamily. Beta-ketoacyl-ACP synthases family.</text>
</comment>
<protein>
    <submittedName>
        <fullName evidence="6">Beta-ketoacyl-[acyl-carrier-protein] synthase family protein</fullName>
    </submittedName>
</protein>
<feature type="domain" description="Ketosynthase family 3 (KS3)" evidence="5">
    <location>
        <begin position="5"/>
        <end position="386"/>
    </location>
</feature>
<dbReference type="Pfam" id="PF00109">
    <property type="entry name" value="ketoacyl-synt"/>
    <property type="match status" value="1"/>
</dbReference>
<evidence type="ECO:0000256" key="4">
    <source>
        <dbReference type="RuleBase" id="RU003694"/>
    </source>
</evidence>
<dbReference type="InterPro" id="IPR020841">
    <property type="entry name" value="PKS_Beta-ketoAc_synthase_dom"/>
</dbReference>
<dbReference type="InterPro" id="IPR014030">
    <property type="entry name" value="Ketoacyl_synth_N"/>
</dbReference>
<keyword evidence="3 4" id="KW-0808">Transferase</keyword>
<evidence type="ECO:0000313" key="6">
    <source>
        <dbReference type="EMBL" id="GAA4391943.1"/>
    </source>
</evidence>
<dbReference type="InterPro" id="IPR016039">
    <property type="entry name" value="Thiolase-like"/>
</dbReference>
<dbReference type="RefSeq" id="WP_344994940.1">
    <property type="nucleotide sequence ID" value="NZ_BAABFR010000027.1"/>
</dbReference>
<comment type="pathway">
    <text evidence="1">Lipid metabolism; mycolic acid biosynthesis.</text>
</comment>
<proteinExistence type="inferred from homology"/>
<dbReference type="EMBL" id="BAABFR010000027">
    <property type="protein sequence ID" value="GAA4391943.1"/>
    <property type="molecule type" value="Genomic_DNA"/>
</dbReference>
<evidence type="ECO:0000313" key="7">
    <source>
        <dbReference type="Proteomes" id="UP001500635"/>
    </source>
</evidence>
<evidence type="ECO:0000256" key="1">
    <source>
        <dbReference type="ARBA" id="ARBA00004796"/>
    </source>
</evidence>
<dbReference type="Proteomes" id="UP001500635">
    <property type="component" value="Unassembled WGS sequence"/>
</dbReference>
<dbReference type="Gene3D" id="3.40.47.10">
    <property type="match status" value="1"/>
</dbReference>
<keyword evidence="7" id="KW-1185">Reference proteome</keyword>
<evidence type="ECO:0000256" key="2">
    <source>
        <dbReference type="ARBA" id="ARBA00008467"/>
    </source>
</evidence>
<dbReference type="Pfam" id="PF02801">
    <property type="entry name" value="Ketoacyl-synt_C"/>
    <property type="match status" value="1"/>
</dbReference>
<comment type="caution">
    <text evidence="6">The sequence shown here is derived from an EMBL/GenBank/DDBJ whole genome shotgun (WGS) entry which is preliminary data.</text>
</comment>
<sequence length="389" mass="40394">MHTQTTPIKITGIGAVTGYGVGREKLWDGLMSGKPAAHLHPGYLPDGADAWLARISEDMLPADGQSRYARALRIAVTEAVADAEARGWTPGPVVGMVNATATGDVDVWRDLHSRAGRGRDRRGFIQLLPSTPLSDLMRANDWHGPVNSISAVCAGGGNALLQARSWLNDGHATDVVVVGTDLLATPEILAEFVQLGVAVTDIDPLDACRPFQEGSRGFGFGEGSVAMVLTRRSAQPYAQLLGGSMSHDGHHATNIDPSAEQVMRCAAEALRDAGVQPTDIGYFNAHGPGTAQCDAAETRMHAEILGGAAAIFSVKPLAGHCQGGASGTLEASVSALAYDRGTIPAPHRVADGHPRLLDGPTPATDGLTLKSSLGIGGHNSCVVLGPPAR</sequence>
<reference evidence="7" key="1">
    <citation type="journal article" date="2019" name="Int. J. Syst. Evol. Microbiol.">
        <title>The Global Catalogue of Microorganisms (GCM) 10K type strain sequencing project: providing services to taxonomists for standard genome sequencing and annotation.</title>
        <authorList>
            <consortium name="The Broad Institute Genomics Platform"/>
            <consortium name="The Broad Institute Genome Sequencing Center for Infectious Disease"/>
            <person name="Wu L."/>
            <person name="Ma J."/>
        </authorList>
    </citation>
    <scope>NUCLEOTIDE SEQUENCE [LARGE SCALE GENOMIC DNA]</scope>
    <source>
        <strain evidence="7">JCM 17688</strain>
    </source>
</reference>
<dbReference type="SUPFAM" id="SSF53901">
    <property type="entry name" value="Thiolase-like"/>
    <property type="match status" value="1"/>
</dbReference>
<name>A0ABP8JJN0_9ACTN</name>
<dbReference type="PROSITE" id="PS52004">
    <property type="entry name" value="KS3_2"/>
    <property type="match status" value="1"/>
</dbReference>
<dbReference type="InterPro" id="IPR014031">
    <property type="entry name" value="Ketoacyl_synth_C"/>
</dbReference>
<gene>
    <name evidence="6" type="ORF">GCM10023147_21330</name>
</gene>
<evidence type="ECO:0000256" key="3">
    <source>
        <dbReference type="ARBA" id="ARBA00022679"/>
    </source>
</evidence>
<accession>A0ABP8JJN0</accession>